<dbReference type="PANTHER" id="PTHR43102:SF2">
    <property type="entry name" value="GAF DOMAIN-CONTAINING PROTEIN"/>
    <property type="match status" value="1"/>
</dbReference>
<dbReference type="Gene3D" id="3.30.530.20">
    <property type="match status" value="1"/>
</dbReference>
<dbReference type="Pfam" id="PF01363">
    <property type="entry name" value="FYVE"/>
    <property type="match status" value="1"/>
</dbReference>
<keyword evidence="8" id="KW-1185">Reference proteome</keyword>
<dbReference type="Gene3D" id="3.30.40.10">
    <property type="entry name" value="Zinc/RING finger domain, C3HC4 (zinc finger)"/>
    <property type="match status" value="1"/>
</dbReference>
<dbReference type="EMBL" id="JBIMZQ010000002">
    <property type="protein sequence ID" value="KAL3673914.1"/>
    <property type="molecule type" value="Genomic_DNA"/>
</dbReference>
<protein>
    <recommendedName>
        <fullName evidence="6">FYVE-type domain-containing protein</fullName>
    </recommendedName>
</protein>
<dbReference type="InterPro" id="IPR000306">
    <property type="entry name" value="Znf_FYVE"/>
</dbReference>
<dbReference type="InterPro" id="IPR029016">
    <property type="entry name" value="GAF-like_dom_sf"/>
</dbReference>
<evidence type="ECO:0000259" key="6">
    <source>
        <dbReference type="PROSITE" id="PS50178"/>
    </source>
</evidence>
<gene>
    <name evidence="7" type="ORF">V7S43_001601</name>
</gene>
<keyword evidence="2 4" id="KW-0863">Zinc-finger</keyword>
<dbReference type="SMART" id="SM00064">
    <property type="entry name" value="FYVE"/>
    <property type="match status" value="1"/>
</dbReference>
<evidence type="ECO:0000256" key="5">
    <source>
        <dbReference type="SAM" id="MobiDB-lite"/>
    </source>
</evidence>
<evidence type="ECO:0000313" key="7">
    <source>
        <dbReference type="EMBL" id="KAL3673914.1"/>
    </source>
</evidence>
<organism evidence="7 8">
    <name type="scientific">Phytophthora oleae</name>
    <dbReference type="NCBI Taxonomy" id="2107226"/>
    <lineage>
        <taxon>Eukaryota</taxon>
        <taxon>Sar</taxon>
        <taxon>Stramenopiles</taxon>
        <taxon>Oomycota</taxon>
        <taxon>Peronosporomycetes</taxon>
        <taxon>Peronosporales</taxon>
        <taxon>Peronosporaceae</taxon>
        <taxon>Phytophthora</taxon>
    </lineage>
</organism>
<dbReference type="InterPro" id="IPR017455">
    <property type="entry name" value="Znf_FYVE-rel"/>
</dbReference>
<dbReference type="SUPFAM" id="SSF55961">
    <property type="entry name" value="Bet v1-like"/>
    <property type="match status" value="1"/>
</dbReference>
<accession>A0ABD3G7X6</accession>
<keyword evidence="3" id="KW-0862">Zinc</keyword>
<evidence type="ECO:0000256" key="3">
    <source>
        <dbReference type="ARBA" id="ARBA00022833"/>
    </source>
</evidence>
<dbReference type="SUPFAM" id="SSF55781">
    <property type="entry name" value="GAF domain-like"/>
    <property type="match status" value="1"/>
</dbReference>
<keyword evidence="1" id="KW-0479">Metal-binding</keyword>
<evidence type="ECO:0000256" key="2">
    <source>
        <dbReference type="ARBA" id="ARBA00022771"/>
    </source>
</evidence>
<proteinExistence type="predicted"/>
<dbReference type="GO" id="GO:0008270">
    <property type="term" value="F:zinc ion binding"/>
    <property type="evidence" value="ECO:0007669"/>
    <property type="project" value="UniProtKB-KW"/>
</dbReference>
<feature type="region of interest" description="Disordered" evidence="5">
    <location>
        <begin position="325"/>
        <end position="353"/>
    </location>
</feature>
<evidence type="ECO:0000256" key="1">
    <source>
        <dbReference type="ARBA" id="ARBA00022723"/>
    </source>
</evidence>
<dbReference type="InterPro" id="IPR013083">
    <property type="entry name" value="Znf_RING/FYVE/PHD"/>
</dbReference>
<feature type="domain" description="FYVE-type" evidence="6">
    <location>
        <begin position="265"/>
        <end position="324"/>
    </location>
</feature>
<dbReference type="InterPro" id="IPR011011">
    <property type="entry name" value="Znf_FYVE_PHD"/>
</dbReference>
<dbReference type="PANTHER" id="PTHR43102">
    <property type="entry name" value="SLR1143 PROTEIN"/>
    <property type="match status" value="1"/>
</dbReference>
<reference evidence="7 8" key="1">
    <citation type="submission" date="2024-09" db="EMBL/GenBank/DDBJ databases">
        <title>Genome sequencing and assembly of Phytophthora oleae, isolate VK10A, causative agent of rot of olive drupes.</title>
        <authorList>
            <person name="Conti Taguali S."/>
            <person name="Riolo M."/>
            <person name="La Spada F."/>
            <person name="Cacciola S.O."/>
            <person name="Dionisio G."/>
        </authorList>
    </citation>
    <scope>NUCLEOTIDE SEQUENCE [LARGE SCALE GENOMIC DNA]</scope>
    <source>
        <strain evidence="7 8">VK10A</strain>
    </source>
</reference>
<evidence type="ECO:0000313" key="8">
    <source>
        <dbReference type="Proteomes" id="UP001632037"/>
    </source>
</evidence>
<evidence type="ECO:0000256" key="4">
    <source>
        <dbReference type="PROSITE-ProRule" id="PRU00091"/>
    </source>
</evidence>
<feature type="compositionally biased region" description="Polar residues" evidence="5">
    <location>
        <begin position="344"/>
        <end position="353"/>
    </location>
</feature>
<dbReference type="SUPFAM" id="SSF57903">
    <property type="entry name" value="FYVE/PHD zinc finger"/>
    <property type="match status" value="1"/>
</dbReference>
<dbReference type="AlphaFoldDB" id="A0ABD3G7X6"/>
<dbReference type="Gene3D" id="3.30.450.40">
    <property type="match status" value="1"/>
</dbReference>
<name>A0ABD3G7X6_9STRA</name>
<comment type="caution">
    <text evidence="7">The sequence shown here is derived from an EMBL/GenBank/DDBJ whole genome shotgun (WGS) entry which is preliminary data.</text>
</comment>
<feature type="region of interest" description="Disordered" evidence="5">
    <location>
        <begin position="379"/>
        <end position="423"/>
    </location>
</feature>
<dbReference type="InterPro" id="IPR023393">
    <property type="entry name" value="START-like_dom_sf"/>
</dbReference>
<sequence>MYSMFSMVEKSYRVKITEDIERDLRFLGQSRVDALTSPFAMKLLKEKNGVKLFELAEKEFYTMKAVTTVHAPIQEVMQILRMETTSQLREVMGEVFGTLFLDGVVLYKKPESASRPHESLSVSWTALQASKPNLPHRDYVFLRYGDVFEKNLEHGSMYQNNGSGLYVGASIWESIELDGCEPLPPSQNVVRLRMRRSGIVVEETAHDGPLEISLFLSESHPGRDAVSTLTRTWMTKVVSCVAQIPNALLTRALGSQSLLTKRDFRKDGPNCYLCLKAFTVFRRKHHCRVCGDVVCSTCSEMKTLRQSSGNKEVRLCSQCRTTSTTSILSSNSGSNSMSLSQTNGSQRSMPSISSSFDGYDSMEASNISISGSTVTLSESYSETARPKTHPLKSNGSFRRQRSTDSPVLNPASEFNRGGHSPVKEDIDTISEFSEFSEFHWTDEVTRPSVDDLAQLEKKLTVRTNTPFNYALSYSSRQKWPKAPIPTNEAARLKRVRELHLADPGKQFQEMCEYAAAELGCQIAAISFIGEKSGFLMAKVGLEKRELPRNMLMDAHAIMSTEPTVILDATEDLRFVNNPLVADGRVRFFAGFPMVTSDGHVVGSFSVADQFARELLPGDKYLFLRNLANVAIRGVEQNTLMSLAVRKDGGNVHQVKSTIHAPPPPGVNIASAELTMQELLRTAYTTHCQVRMQVNPLTE</sequence>
<feature type="compositionally biased region" description="Low complexity" evidence="5">
    <location>
        <begin position="325"/>
        <end position="343"/>
    </location>
</feature>
<dbReference type="CDD" id="cd00065">
    <property type="entry name" value="FYVE_like_SF"/>
    <property type="match status" value="1"/>
</dbReference>
<dbReference type="PROSITE" id="PS50178">
    <property type="entry name" value="ZF_FYVE"/>
    <property type="match status" value="1"/>
</dbReference>
<dbReference type="Proteomes" id="UP001632037">
    <property type="component" value="Unassembled WGS sequence"/>
</dbReference>